<name>A0A8S1RFA2_9CILI</name>
<evidence type="ECO:0000313" key="2">
    <source>
        <dbReference type="Proteomes" id="UP000692954"/>
    </source>
</evidence>
<protein>
    <submittedName>
        <fullName evidence="1">Uncharacterized protein</fullName>
    </submittedName>
</protein>
<comment type="caution">
    <text evidence="1">The sequence shown here is derived from an EMBL/GenBank/DDBJ whole genome shotgun (WGS) entry which is preliminary data.</text>
</comment>
<dbReference type="Proteomes" id="UP000692954">
    <property type="component" value="Unassembled WGS sequence"/>
</dbReference>
<evidence type="ECO:0000313" key="1">
    <source>
        <dbReference type="EMBL" id="CAD8125982.1"/>
    </source>
</evidence>
<dbReference type="OrthoDB" id="309341at2759"/>
<dbReference type="AlphaFoldDB" id="A0A8S1RFA2"/>
<proteinExistence type="predicted"/>
<accession>A0A8S1RFA2</accession>
<dbReference type="PANTHER" id="PTHR33706">
    <property type="entry name" value="MORN VARIANT REPEAT PROTEIN"/>
    <property type="match status" value="1"/>
</dbReference>
<gene>
    <name evidence="1" type="ORF">PSON_ATCC_30995.1.T1640004</name>
</gene>
<reference evidence="1" key="1">
    <citation type="submission" date="2021-01" db="EMBL/GenBank/DDBJ databases">
        <authorList>
            <consortium name="Genoscope - CEA"/>
            <person name="William W."/>
        </authorList>
    </citation>
    <scope>NUCLEOTIDE SEQUENCE</scope>
</reference>
<keyword evidence="2" id="KW-1185">Reference proteome</keyword>
<dbReference type="EMBL" id="CAJJDN010000164">
    <property type="protein sequence ID" value="CAD8125982.1"/>
    <property type="molecule type" value="Genomic_DNA"/>
</dbReference>
<sequence length="231" mass="27642">MYFQNASLQSDLQSTDWREQTFEQEVEQWDFIKNKLVKIQIQINFTKNHQIVYLKDGAIMRIEQIQDTIKKPEILKNLDQIQQLTWQGQYGLNKKKNGKWIAFWDGEVYMKVGGYYLEGLKQGQWKEIFENYIYTNDSKAKVLQIGEYSSGLKKGKWNYIQDSIKIAGGYYNEQEQKIGKWIELREGFQENSQITFYGEYNMKGIKIGRWDFIFKKNQEYKLMQKLLKQGN</sequence>
<dbReference type="PANTHER" id="PTHR33706:SF1">
    <property type="entry name" value="TPR REPEAT PROTEIN"/>
    <property type="match status" value="1"/>
</dbReference>
<organism evidence="1 2">
    <name type="scientific">Paramecium sonneborni</name>
    <dbReference type="NCBI Taxonomy" id="65129"/>
    <lineage>
        <taxon>Eukaryota</taxon>
        <taxon>Sar</taxon>
        <taxon>Alveolata</taxon>
        <taxon>Ciliophora</taxon>
        <taxon>Intramacronucleata</taxon>
        <taxon>Oligohymenophorea</taxon>
        <taxon>Peniculida</taxon>
        <taxon>Parameciidae</taxon>
        <taxon>Paramecium</taxon>
    </lineage>
</organism>